<gene>
    <name evidence="1" type="ORF">T02_4068</name>
</gene>
<evidence type="ECO:0000313" key="1">
    <source>
        <dbReference type="EMBL" id="KRZ52950.1"/>
    </source>
</evidence>
<dbReference type="EMBL" id="JYDW01000178">
    <property type="protein sequence ID" value="KRZ52950.1"/>
    <property type="molecule type" value="Genomic_DNA"/>
</dbReference>
<dbReference type="AlphaFoldDB" id="A0A0V1L0P7"/>
<sequence>MFTMDVVEWEGKLCRRFGVGWKARKPVAAFKKPARRGCCSFISVKMEREERSSVFTMGKGRAGRVRCSIQTLFGSIVSGDGNPAGSVARLVGTLHRK</sequence>
<dbReference type="OrthoDB" id="10273796at2759"/>
<accession>A0A0V1L0P7</accession>
<keyword evidence="2" id="KW-1185">Reference proteome</keyword>
<comment type="caution">
    <text evidence="1">The sequence shown here is derived from an EMBL/GenBank/DDBJ whole genome shotgun (WGS) entry which is preliminary data.</text>
</comment>
<proteinExistence type="predicted"/>
<name>A0A0V1L0P7_9BILA</name>
<reference evidence="1 2" key="1">
    <citation type="submission" date="2015-05" db="EMBL/GenBank/DDBJ databases">
        <title>Evolution of Trichinella species and genotypes.</title>
        <authorList>
            <person name="Korhonen P.K."/>
            <person name="Edoardo P."/>
            <person name="Giuseppe L.R."/>
            <person name="Gasser R.B."/>
        </authorList>
    </citation>
    <scope>NUCLEOTIDE SEQUENCE [LARGE SCALE GENOMIC DNA]</scope>
    <source>
        <strain evidence="1">ISS10</strain>
    </source>
</reference>
<protein>
    <submittedName>
        <fullName evidence="1">Uncharacterized protein</fullName>
    </submittedName>
</protein>
<evidence type="ECO:0000313" key="2">
    <source>
        <dbReference type="Proteomes" id="UP000054721"/>
    </source>
</evidence>
<organism evidence="1 2">
    <name type="scientific">Trichinella nativa</name>
    <dbReference type="NCBI Taxonomy" id="6335"/>
    <lineage>
        <taxon>Eukaryota</taxon>
        <taxon>Metazoa</taxon>
        <taxon>Ecdysozoa</taxon>
        <taxon>Nematoda</taxon>
        <taxon>Enoplea</taxon>
        <taxon>Dorylaimia</taxon>
        <taxon>Trichinellida</taxon>
        <taxon>Trichinellidae</taxon>
        <taxon>Trichinella</taxon>
    </lineage>
</organism>
<dbReference type="Proteomes" id="UP000054721">
    <property type="component" value="Unassembled WGS sequence"/>
</dbReference>